<evidence type="ECO:0000313" key="2">
    <source>
        <dbReference type="Proteomes" id="UP001156389"/>
    </source>
</evidence>
<keyword evidence="2" id="KW-1185">Reference proteome</keyword>
<sequence>MRYRLTFVVGLAIGYVLGTRSGRERYEQIRQGAEQFAQNPAVRNAAEAAALNGRSMATRAFDTVNDRVGHRLPPLVSDKVHAMRDRGVPADDDWGTSNT</sequence>
<name>A0ABT2JQX6_9ACTN</name>
<reference evidence="1 2" key="1">
    <citation type="submission" date="2021-10" db="EMBL/GenBank/DDBJ databases">
        <title>Streptomyces gossypii sp. nov., isolated from soil collected from cotton field.</title>
        <authorList>
            <person name="Ge X."/>
            <person name="Chen X."/>
            <person name="Liu W."/>
        </authorList>
    </citation>
    <scope>NUCLEOTIDE SEQUENCE [LARGE SCALE GENOMIC DNA]</scope>
    <source>
        <strain evidence="1 2">N2-109</strain>
    </source>
</reference>
<dbReference type="EMBL" id="JAJAGO010000004">
    <property type="protein sequence ID" value="MCT2590294.1"/>
    <property type="molecule type" value="Genomic_DNA"/>
</dbReference>
<comment type="caution">
    <text evidence="1">The sequence shown here is derived from an EMBL/GenBank/DDBJ whole genome shotgun (WGS) entry which is preliminary data.</text>
</comment>
<dbReference type="RefSeq" id="WP_260217599.1">
    <property type="nucleotide sequence ID" value="NZ_JAJAGO010000004.1"/>
</dbReference>
<organism evidence="1 2">
    <name type="scientific">Streptomyces gossypii</name>
    <dbReference type="NCBI Taxonomy" id="2883101"/>
    <lineage>
        <taxon>Bacteria</taxon>
        <taxon>Bacillati</taxon>
        <taxon>Actinomycetota</taxon>
        <taxon>Actinomycetes</taxon>
        <taxon>Kitasatosporales</taxon>
        <taxon>Streptomycetaceae</taxon>
        <taxon>Streptomyces</taxon>
    </lineage>
</organism>
<gene>
    <name evidence="1" type="ORF">LHJ74_10285</name>
</gene>
<protein>
    <submittedName>
        <fullName evidence="1">YtxH domain-containing protein</fullName>
    </submittedName>
</protein>
<dbReference type="Proteomes" id="UP001156389">
    <property type="component" value="Unassembled WGS sequence"/>
</dbReference>
<evidence type="ECO:0000313" key="1">
    <source>
        <dbReference type="EMBL" id="MCT2590294.1"/>
    </source>
</evidence>
<accession>A0ABT2JQX6</accession>
<proteinExistence type="predicted"/>